<dbReference type="EMBL" id="SHKW01000001">
    <property type="protein sequence ID" value="RZU42639.1"/>
    <property type="molecule type" value="Genomic_DNA"/>
</dbReference>
<evidence type="ECO:0000256" key="2">
    <source>
        <dbReference type="ARBA" id="ARBA00001936"/>
    </source>
</evidence>
<accession>A0A4Q7YZM1</accession>
<dbReference type="PANTHER" id="PTHR43226">
    <property type="entry name" value="XAA-PRO AMINOPEPTIDASE 3"/>
    <property type="match status" value="1"/>
</dbReference>
<comment type="cofactor">
    <cofactor evidence="2">
        <name>Mn(2+)</name>
        <dbReference type="ChEBI" id="CHEBI:29035"/>
    </cofactor>
</comment>
<keyword evidence="8" id="KW-0482">Metalloprotease</keyword>
<keyword evidence="11" id="KW-0732">Signal</keyword>
<dbReference type="Proteomes" id="UP000292958">
    <property type="component" value="Unassembled WGS sequence"/>
</dbReference>
<dbReference type="InterPro" id="IPR029149">
    <property type="entry name" value="Creatin/AminoP/Spt16_N"/>
</dbReference>
<dbReference type="PROSITE" id="PS00491">
    <property type="entry name" value="PROLINE_PEPTIDASE"/>
    <property type="match status" value="1"/>
</dbReference>
<dbReference type="Pfam" id="PF00557">
    <property type="entry name" value="Peptidase_M24"/>
    <property type="match status" value="1"/>
</dbReference>
<protein>
    <recommendedName>
        <fullName evidence="4">Xaa-Pro aminopeptidase</fullName>
        <ecNumber evidence="4">3.4.11.9</ecNumber>
    </recommendedName>
</protein>
<evidence type="ECO:0000256" key="6">
    <source>
        <dbReference type="ARBA" id="ARBA00022723"/>
    </source>
</evidence>
<dbReference type="RefSeq" id="WP_130420592.1">
    <property type="nucleotide sequence ID" value="NZ_SHKW01000001.1"/>
</dbReference>
<evidence type="ECO:0000256" key="3">
    <source>
        <dbReference type="ARBA" id="ARBA00008766"/>
    </source>
</evidence>
<dbReference type="PANTHER" id="PTHR43226:SF4">
    <property type="entry name" value="XAA-PRO AMINOPEPTIDASE 3"/>
    <property type="match status" value="1"/>
</dbReference>
<dbReference type="AlphaFoldDB" id="A0A4Q7YZM1"/>
<reference evidence="13 14" key="1">
    <citation type="submission" date="2019-02" db="EMBL/GenBank/DDBJ databases">
        <title>Genomic Encyclopedia of Archaeal and Bacterial Type Strains, Phase II (KMG-II): from individual species to whole genera.</title>
        <authorList>
            <person name="Goeker M."/>
        </authorList>
    </citation>
    <scope>NUCLEOTIDE SEQUENCE [LARGE SCALE GENOMIC DNA]</scope>
    <source>
        <strain evidence="13 14">DSM 18101</strain>
    </source>
</reference>
<dbReference type="PROSITE" id="PS51257">
    <property type="entry name" value="PROKAR_LIPOPROTEIN"/>
    <property type="match status" value="1"/>
</dbReference>
<evidence type="ECO:0000256" key="9">
    <source>
        <dbReference type="ARBA" id="ARBA00023211"/>
    </source>
</evidence>
<proteinExistence type="inferred from homology"/>
<keyword evidence="6 10" id="KW-0479">Metal-binding</keyword>
<evidence type="ECO:0000256" key="8">
    <source>
        <dbReference type="ARBA" id="ARBA00023049"/>
    </source>
</evidence>
<comment type="caution">
    <text evidence="13">The sequence shown here is derived from an EMBL/GenBank/DDBJ whole genome shotgun (WGS) entry which is preliminary data.</text>
</comment>
<evidence type="ECO:0000256" key="10">
    <source>
        <dbReference type="RuleBase" id="RU000590"/>
    </source>
</evidence>
<evidence type="ECO:0000256" key="11">
    <source>
        <dbReference type="SAM" id="SignalP"/>
    </source>
</evidence>
<organism evidence="13 14">
    <name type="scientific">Edaphobacter modestus</name>
    <dbReference type="NCBI Taxonomy" id="388466"/>
    <lineage>
        <taxon>Bacteria</taxon>
        <taxon>Pseudomonadati</taxon>
        <taxon>Acidobacteriota</taxon>
        <taxon>Terriglobia</taxon>
        <taxon>Terriglobales</taxon>
        <taxon>Acidobacteriaceae</taxon>
        <taxon>Edaphobacter</taxon>
    </lineage>
</organism>
<keyword evidence="9" id="KW-0464">Manganese</keyword>
<keyword evidence="13" id="KW-0031">Aminopeptidase</keyword>
<comment type="catalytic activity">
    <reaction evidence="1">
        <text>Release of any N-terminal amino acid, including proline, that is linked to proline, even from a dipeptide or tripeptide.</text>
        <dbReference type="EC" id="3.4.11.9"/>
    </reaction>
</comment>
<keyword evidence="7" id="KW-0378">Hydrolase</keyword>
<comment type="similarity">
    <text evidence="3 10">Belongs to the peptidase M24B family.</text>
</comment>
<name>A0A4Q7YZM1_9BACT</name>
<dbReference type="InterPro" id="IPR001131">
    <property type="entry name" value="Peptidase_M24B_aminopep-P_CS"/>
</dbReference>
<dbReference type="OrthoDB" id="9806388at2"/>
<evidence type="ECO:0000313" key="14">
    <source>
        <dbReference type="Proteomes" id="UP000292958"/>
    </source>
</evidence>
<dbReference type="Gene3D" id="3.40.350.10">
    <property type="entry name" value="Creatinase/prolidase N-terminal domain"/>
    <property type="match status" value="1"/>
</dbReference>
<feature type="domain" description="Aminopeptidase P N-terminal" evidence="12">
    <location>
        <begin position="25"/>
        <end position="175"/>
    </location>
</feature>
<dbReference type="GO" id="GO:0006508">
    <property type="term" value="P:proteolysis"/>
    <property type="evidence" value="ECO:0007669"/>
    <property type="project" value="UniProtKB-KW"/>
</dbReference>
<dbReference type="SMART" id="SM01011">
    <property type="entry name" value="AMP_N"/>
    <property type="match status" value="1"/>
</dbReference>
<evidence type="ECO:0000256" key="5">
    <source>
        <dbReference type="ARBA" id="ARBA00022670"/>
    </source>
</evidence>
<feature type="signal peptide" evidence="11">
    <location>
        <begin position="1"/>
        <end position="21"/>
    </location>
</feature>
<sequence>MNVRPWIAVTLLTLSCSSSHALDSVPKPEYRQRRVALAEKIKTGVAILFANEEPTLEYQDYRQDEDFYYLTGWNEPGAAMVVIPAAAAAPETPGTGGLGGRAAQPYREILFLPSRNPRTEKYTGPKMDAATPGAAATTGFDEVLPMTELPSVLNKLALADRTRMRNVWAEKNSAQTNALLGFVASTLALPSIDPAADLSQPLTELRAFKSHAEIELIRRASDASIAAQLAGMRAIKPGVRERTVAGIEIEKMMQEGCERPSYPPIVGSGPNSTTLHYSENFRTMQSGDLVVIDEAGEYSMYASDITRTMPVNGHFTARQREIYDLVLGAQRAAAAAFVAGKSKINDPEHKHPDSLDTVAFNYINEHGKDLHGQPLGQYMVHGIGHLVGIDVHDPWDYSKPLEKGMVFTIEPGIYLPEENIGVRIEDVVYVDANGKLVNLIANLPHEASEIESAMRK</sequence>
<evidence type="ECO:0000256" key="1">
    <source>
        <dbReference type="ARBA" id="ARBA00001424"/>
    </source>
</evidence>
<gene>
    <name evidence="13" type="ORF">BDD14_4230</name>
</gene>
<keyword evidence="5" id="KW-0645">Protease</keyword>
<dbReference type="SUPFAM" id="SSF55920">
    <property type="entry name" value="Creatinase/aminopeptidase"/>
    <property type="match status" value="1"/>
</dbReference>
<dbReference type="EC" id="3.4.11.9" evidence="4"/>
<dbReference type="SUPFAM" id="SSF53092">
    <property type="entry name" value="Creatinase/prolidase N-terminal domain"/>
    <property type="match status" value="1"/>
</dbReference>
<dbReference type="InterPro" id="IPR036005">
    <property type="entry name" value="Creatinase/aminopeptidase-like"/>
</dbReference>
<dbReference type="InterPro" id="IPR000994">
    <property type="entry name" value="Pept_M24"/>
</dbReference>
<dbReference type="Gene3D" id="3.90.230.10">
    <property type="entry name" value="Creatinase/methionine aminopeptidase superfamily"/>
    <property type="match status" value="1"/>
</dbReference>
<dbReference type="Pfam" id="PF05195">
    <property type="entry name" value="AMP_N"/>
    <property type="match status" value="1"/>
</dbReference>
<dbReference type="GO" id="GO:0030145">
    <property type="term" value="F:manganese ion binding"/>
    <property type="evidence" value="ECO:0007669"/>
    <property type="project" value="InterPro"/>
</dbReference>
<evidence type="ECO:0000256" key="4">
    <source>
        <dbReference type="ARBA" id="ARBA00012574"/>
    </source>
</evidence>
<evidence type="ECO:0000313" key="13">
    <source>
        <dbReference type="EMBL" id="RZU42639.1"/>
    </source>
</evidence>
<keyword evidence="14" id="KW-1185">Reference proteome</keyword>
<dbReference type="InterPro" id="IPR007865">
    <property type="entry name" value="Aminopep_P_N"/>
</dbReference>
<feature type="chain" id="PRO_5020936944" description="Xaa-Pro aminopeptidase" evidence="11">
    <location>
        <begin position="22"/>
        <end position="456"/>
    </location>
</feature>
<dbReference type="GO" id="GO:0070006">
    <property type="term" value="F:metalloaminopeptidase activity"/>
    <property type="evidence" value="ECO:0007669"/>
    <property type="project" value="InterPro"/>
</dbReference>
<evidence type="ECO:0000256" key="7">
    <source>
        <dbReference type="ARBA" id="ARBA00022801"/>
    </source>
</evidence>
<evidence type="ECO:0000259" key="12">
    <source>
        <dbReference type="SMART" id="SM01011"/>
    </source>
</evidence>
<dbReference type="InterPro" id="IPR052433">
    <property type="entry name" value="X-Pro_dipept-like"/>
</dbReference>